<dbReference type="InterPro" id="IPR045983">
    <property type="entry name" value="GUC-dom-containing_N"/>
</dbReference>
<dbReference type="InterPro" id="IPR001054">
    <property type="entry name" value="A/G_cyclase"/>
</dbReference>
<name>A0A9J7AVM9_9PROT</name>
<organism evidence="2 3">
    <name type="scientific">Nisaea acidiphila</name>
    <dbReference type="NCBI Taxonomy" id="1862145"/>
    <lineage>
        <taxon>Bacteria</taxon>
        <taxon>Pseudomonadati</taxon>
        <taxon>Pseudomonadota</taxon>
        <taxon>Alphaproteobacteria</taxon>
        <taxon>Rhodospirillales</taxon>
        <taxon>Thalassobaculaceae</taxon>
        <taxon>Nisaea</taxon>
    </lineage>
</organism>
<dbReference type="SMART" id="SM00044">
    <property type="entry name" value="CYCc"/>
    <property type="match status" value="1"/>
</dbReference>
<dbReference type="AlphaFoldDB" id="A0A9J7AVM9"/>
<sequence length="608" mass="67353">MSTLLSREFVYHFDAPRTLVWEALADTKRYNESIGLPKHEIREEEQPDGSVRFFATAKLGPVTLHWEDIPQEWASGRWFRHRRLFLKGPLKQLNVFVRFEDEGEGCVVHYRIDVEPAGLLGGLIARKGIFATTERNFHQVSENVEAWAKEQAETPYPTEPVTLDETHSRRLETALGRVDASRYGHGLGRRLAEWLLSAQEVDLMSIRPLKLARMWEEEERHVIELCLEAVKDGLLESRWDLLCPRCKGAKLTTSGLDELPEGAHCPSCNISYDRDFARNVELTFQPAAGIRKVVHGEFCLFGPMSTPHVRLQVRVAPGGSESVETALAPGSYRIRTLEPGPERILDFSGGGFPALSIGEAEIAVETEEPELGTVTLRNRCERPRVVIVEARDWAEDALTAHRVTTMQAFRNLFAEDVLRGGDEVGIAHITLMFTDLSGSTALYEKIGDAPAYGLVREHFDFLSRIVRDNDGGVIKTIGDAVMAAFTEPGNGIKAALEIREHVAEFNRAHRSNPIGLKLGLHAGPCIAVTLNGRLDYFGGTVNMAARLQGEAGPGEIVISEAIAADPAAAEMLKSQWLEADRQAIRGFKDPVSFRRLPPGGTAIKSASE</sequence>
<dbReference type="KEGG" id="naci:NUH88_03955"/>
<keyword evidence="3" id="KW-1185">Reference proteome</keyword>
<dbReference type="Gene3D" id="3.30.530.20">
    <property type="match status" value="1"/>
</dbReference>
<dbReference type="CDD" id="cd07812">
    <property type="entry name" value="SRPBCC"/>
    <property type="match status" value="1"/>
</dbReference>
<dbReference type="Proteomes" id="UP001060336">
    <property type="component" value="Chromosome"/>
</dbReference>
<dbReference type="GO" id="GO:0006171">
    <property type="term" value="P:cAMP biosynthetic process"/>
    <property type="evidence" value="ECO:0007669"/>
    <property type="project" value="TreeGrafter"/>
</dbReference>
<proteinExistence type="predicted"/>
<dbReference type="InterPro" id="IPR050697">
    <property type="entry name" value="Adenylyl/Guanylyl_Cyclase_3/4"/>
</dbReference>
<dbReference type="SUPFAM" id="SSF55961">
    <property type="entry name" value="Bet v1-like"/>
    <property type="match status" value="1"/>
</dbReference>
<evidence type="ECO:0000313" key="3">
    <source>
        <dbReference type="Proteomes" id="UP001060336"/>
    </source>
</evidence>
<evidence type="ECO:0000313" key="2">
    <source>
        <dbReference type="EMBL" id="UUX50858.1"/>
    </source>
</evidence>
<evidence type="ECO:0000259" key="1">
    <source>
        <dbReference type="PROSITE" id="PS50125"/>
    </source>
</evidence>
<dbReference type="Pfam" id="PF00211">
    <property type="entry name" value="Guanylate_cyc"/>
    <property type="match status" value="1"/>
</dbReference>
<gene>
    <name evidence="2" type="ORF">NUH88_03955</name>
</gene>
<dbReference type="GO" id="GO:0035556">
    <property type="term" value="P:intracellular signal transduction"/>
    <property type="evidence" value="ECO:0007669"/>
    <property type="project" value="InterPro"/>
</dbReference>
<dbReference type="GO" id="GO:0004016">
    <property type="term" value="F:adenylate cyclase activity"/>
    <property type="evidence" value="ECO:0007669"/>
    <property type="project" value="UniProtKB-ARBA"/>
</dbReference>
<dbReference type="InterPro" id="IPR029787">
    <property type="entry name" value="Nucleotide_cyclase"/>
</dbReference>
<dbReference type="SUPFAM" id="SSF55073">
    <property type="entry name" value="Nucleotide cyclase"/>
    <property type="match status" value="1"/>
</dbReference>
<reference evidence="2" key="1">
    <citation type="submission" date="2022-08" db="EMBL/GenBank/DDBJ databases">
        <title>Nisaea acidiphila sp. nov., isolated from a marine algal debris and emended description of the genus Nisaea Urios et al. 2008.</title>
        <authorList>
            <person name="Kwon K."/>
        </authorList>
    </citation>
    <scope>NUCLEOTIDE SEQUENCE</scope>
    <source>
        <strain evidence="2">MEBiC11861</strain>
    </source>
</reference>
<dbReference type="CDD" id="cd07302">
    <property type="entry name" value="CHD"/>
    <property type="match status" value="1"/>
</dbReference>
<dbReference type="PANTHER" id="PTHR43081:SF19">
    <property type="entry name" value="PH-SENSITIVE ADENYLATE CYCLASE RV1264"/>
    <property type="match status" value="1"/>
</dbReference>
<accession>A0A9J7AVM9</accession>
<feature type="domain" description="Guanylate cyclase" evidence="1">
    <location>
        <begin position="430"/>
        <end position="548"/>
    </location>
</feature>
<dbReference type="InterPro" id="IPR023393">
    <property type="entry name" value="START-like_dom_sf"/>
</dbReference>
<dbReference type="EMBL" id="CP102480">
    <property type="protein sequence ID" value="UUX50858.1"/>
    <property type="molecule type" value="Genomic_DNA"/>
</dbReference>
<protein>
    <submittedName>
        <fullName evidence="2">DUF5939 domain-containing protein</fullName>
    </submittedName>
</protein>
<dbReference type="Gene3D" id="3.30.70.1230">
    <property type="entry name" value="Nucleotide cyclase"/>
    <property type="match status" value="1"/>
</dbReference>
<dbReference type="Pfam" id="PF19363">
    <property type="entry name" value="DUF5939"/>
    <property type="match status" value="1"/>
</dbReference>
<dbReference type="PROSITE" id="PS50125">
    <property type="entry name" value="GUANYLATE_CYCLASE_2"/>
    <property type="match status" value="1"/>
</dbReference>
<dbReference type="PANTHER" id="PTHR43081">
    <property type="entry name" value="ADENYLATE CYCLASE, TERMINAL-DIFFERENTIATION SPECIFIC-RELATED"/>
    <property type="match status" value="1"/>
</dbReference>